<evidence type="ECO:0000256" key="2">
    <source>
        <dbReference type="ARBA" id="ARBA00006611"/>
    </source>
</evidence>
<dbReference type="InterPro" id="IPR013374">
    <property type="entry name" value="ATPase_typ4_pilus-assembl_PilB"/>
</dbReference>
<dbReference type="Pfam" id="PF00437">
    <property type="entry name" value="T2SSE"/>
    <property type="match status" value="1"/>
</dbReference>
<organism evidence="7 8">
    <name type="scientific">Dokdonella ginsengisoli</name>
    <dbReference type="NCBI Taxonomy" id="363846"/>
    <lineage>
        <taxon>Bacteria</taxon>
        <taxon>Pseudomonadati</taxon>
        <taxon>Pseudomonadota</taxon>
        <taxon>Gammaproteobacteria</taxon>
        <taxon>Lysobacterales</taxon>
        <taxon>Rhodanobacteraceae</taxon>
        <taxon>Dokdonella</taxon>
    </lineage>
</organism>
<evidence type="ECO:0000256" key="1">
    <source>
        <dbReference type="ARBA" id="ARBA00004496"/>
    </source>
</evidence>
<dbReference type="InterPro" id="IPR001482">
    <property type="entry name" value="T2SS/T4SS_dom"/>
</dbReference>
<evidence type="ECO:0000313" key="8">
    <source>
        <dbReference type="Proteomes" id="UP001595886"/>
    </source>
</evidence>
<keyword evidence="4" id="KW-0547">Nucleotide-binding</keyword>
<dbReference type="PANTHER" id="PTHR30258">
    <property type="entry name" value="TYPE II SECRETION SYSTEM PROTEIN GSPE-RELATED"/>
    <property type="match status" value="1"/>
</dbReference>
<comment type="caution">
    <text evidence="7">The sequence shown here is derived from an EMBL/GenBank/DDBJ whole genome shotgun (WGS) entry which is preliminary data.</text>
</comment>
<comment type="subcellular location">
    <subcellularLocation>
        <location evidence="1">Cytoplasm</location>
    </subcellularLocation>
</comment>
<comment type="similarity">
    <text evidence="2">Belongs to the GSP E family.</text>
</comment>
<name>A0ABV9QQM1_9GAMM</name>
<gene>
    <name evidence="7" type="primary">pilB</name>
    <name evidence="7" type="ORF">ACFO6Q_03725</name>
</gene>
<dbReference type="InterPro" id="IPR007831">
    <property type="entry name" value="T2SS_GspE_N"/>
</dbReference>
<evidence type="ECO:0000313" key="7">
    <source>
        <dbReference type="EMBL" id="MFC4819416.1"/>
    </source>
</evidence>
<evidence type="ECO:0000256" key="3">
    <source>
        <dbReference type="ARBA" id="ARBA00022490"/>
    </source>
</evidence>
<protein>
    <submittedName>
        <fullName evidence="7">Type IV-A pilus assembly ATPase PilB</fullName>
    </submittedName>
</protein>
<dbReference type="Pfam" id="PF05157">
    <property type="entry name" value="MshEN"/>
    <property type="match status" value="1"/>
</dbReference>
<dbReference type="Proteomes" id="UP001595886">
    <property type="component" value="Unassembled WGS sequence"/>
</dbReference>
<dbReference type="InterPro" id="IPR027417">
    <property type="entry name" value="P-loop_NTPase"/>
</dbReference>
<evidence type="ECO:0000256" key="4">
    <source>
        <dbReference type="ARBA" id="ARBA00022741"/>
    </source>
</evidence>
<keyword evidence="5" id="KW-0067">ATP-binding</keyword>
<evidence type="ECO:0000259" key="6">
    <source>
        <dbReference type="PROSITE" id="PS00662"/>
    </source>
</evidence>
<reference evidence="8" key="1">
    <citation type="journal article" date="2019" name="Int. J. Syst. Evol. Microbiol.">
        <title>The Global Catalogue of Microorganisms (GCM) 10K type strain sequencing project: providing services to taxonomists for standard genome sequencing and annotation.</title>
        <authorList>
            <consortium name="The Broad Institute Genomics Platform"/>
            <consortium name="The Broad Institute Genome Sequencing Center for Infectious Disease"/>
            <person name="Wu L."/>
            <person name="Ma J."/>
        </authorList>
    </citation>
    <scope>NUCLEOTIDE SEQUENCE [LARGE SCALE GENOMIC DNA]</scope>
    <source>
        <strain evidence="8">CCUG 30340</strain>
    </source>
</reference>
<dbReference type="NCBIfam" id="TIGR02538">
    <property type="entry name" value="type_IV_pilB"/>
    <property type="match status" value="1"/>
</dbReference>
<keyword evidence="3" id="KW-0963">Cytoplasm</keyword>
<dbReference type="Gene3D" id="3.40.50.300">
    <property type="entry name" value="P-loop containing nucleotide triphosphate hydrolases"/>
    <property type="match status" value="1"/>
</dbReference>
<dbReference type="CDD" id="cd01129">
    <property type="entry name" value="PulE-GspE-like"/>
    <property type="match status" value="1"/>
</dbReference>
<dbReference type="Gene3D" id="3.30.300.160">
    <property type="entry name" value="Type II secretion system, protein E, N-terminal domain"/>
    <property type="match status" value="1"/>
</dbReference>
<evidence type="ECO:0000256" key="5">
    <source>
        <dbReference type="ARBA" id="ARBA00022840"/>
    </source>
</evidence>
<proteinExistence type="inferred from homology"/>
<dbReference type="EMBL" id="JBHSHD010000003">
    <property type="protein sequence ID" value="MFC4819416.1"/>
    <property type="molecule type" value="Genomic_DNA"/>
</dbReference>
<dbReference type="InterPro" id="IPR037257">
    <property type="entry name" value="T2SS_E_N_sf"/>
</dbReference>
<accession>A0ABV9QQM1</accession>
<dbReference type="PROSITE" id="PS00662">
    <property type="entry name" value="T2SP_E"/>
    <property type="match status" value="1"/>
</dbReference>
<keyword evidence="8" id="KW-1185">Reference proteome</keyword>
<sequence>MASYASLTGPVSMNAVPLPGLSGITRRLVAEGVLSENDARTASEAAIQQKIPLGAWLAESGLVSSSQIALASSAEFGVPLLDIGALDLSQAPIQVVREELVTRHKVLPLFKRGNRLFVGVSDPTNLRALDEIKFQSNHLIEPILVDAEQLERAIEQALNAAGPAISGLDDAEGLENLDLGMVNDDGDAGGVDASAADDAPVVKFVNKVLVDAIKRGASDIHFEPYETAFRVRFRMDGMLRAVAAPPVKLNARIASRLKVMSGLDIAERRVPQDGRIKLNLSKTKSVDFRVSTCPTLFGEKIVLRILDGSAAKMGIEKLGYEEDQKALFLDAIEKPYGMVLVTGPTGSGKTVSLYTALNILNTEGRNISTVEDPVEIRLPGVNQVQQNTKRGMTFAAALRSFLRQDPDVIMVGEIRDLETAEIAIKAAQTGHMVLSTLHTNDASQTIARLMNMGIAPYNITSSVTLVIAQRLARRLHECKKPLPLPAAALLAEGFSQAEIDAGLQIFDAVGCSGCNEGYKGRTGLYQVMPMSEEIQKIVLAGGSALKIAEQAKLDGIRDLRTSALWKVKQGVVSLTEINRVTKD</sequence>
<dbReference type="SUPFAM" id="SSF160246">
    <property type="entry name" value="EspE N-terminal domain-like"/>
    <property type="match status" value="1"/>
</dbReference>
<feature type="domain" description="Bacterial type II secretion system protein E" evidence="6">
    <location>
        <begin position="402"/>
        <end position="416"/>
    </location>
</feature>
<dbReference type="PANTHER" id="PTHR30258:SF1">
    <property type="entry name" value="PROTEIN TRANSPORT PROTEIN HOFB HOMOLOG"/>
    <property type="match status" value="1"/>
</dbReference>
<dbReference type="Gene3D" id="3.30.450.90">
    <property type="match status" value="1"/>
</dbReference>
<dbReference type="SUPFAM" id="SSF52540">
    <property type="entry name" value="P-loop containing nucleoside triphosphate hydrolases"/>
    <property type="match status" value="1"/>
</dbReference>